<dbReference type="EMBL" id="WKFB01000321">
    <property type="protein sequence ID" value="KAF6726671.1"/>
    <property type="molecule type" value="Genomic_DNA"/>
</dbReference>
<organism evidence="2 3">
    <name type="scientific">Oryzias melastigma</name>
    <name type="common">Marine medaka</name>
    <dbReference type="NCBI Taxonomy" id="30732"/>
    <lineage>
        <taxon>Eukaryota</taxon>
        <taxon>Metazoa</taxon>
        <taxon>Chordata</taxon>
        <taxon>Craniata</taxon>
        <taxon>Vertebrata</taxon>
        <taxon>Euteleostomi</taxon>
        <taxon>Actinopterygii</taxon>
        <taxon>Neopterygii</taxon>
        <taxon>Teleostei</taxon>
        <taxon>Neoteleostei</taxon>
        <taxon>Acanthomorphata</taxon>
        <taxon>Ovalentaria</taxon>
        <taxon>Atherinomorphae</taxon>
        <taxon>Beloniformes</taxon>
        <taxon>Adrianichthyidae</taxon>
        <taxon>Oryziinae</taxon>
        <taxon>Oryzias</taxon>
    </lineage>
</organism>
<feature type="compositionally biased region" description="Polar residues" evidence="1">
    <location>
        <begin position="15"/>
        <end position="28"/>
    </location>
</feature>
<dbReference type="Proteomes" id="UP000646548">
    <property type="component" value="Unassembled WGS sequence"/>
</dbReference>
<reference evidence="2" key="1">
    <citation type="journal article" name="BMC Genomics">
        <title>Long-read sequencing and de novo genome assembly of marine medaka (Oryzias melastigma).</title>
        <authorList>
            <person name="Liang P."/>
            <person name="Saqib H.S.A."/>
            <person name="Ni X."/>
            <person name="Shen Y."/>
        </authorList>
    </citation>
    <scope>NUCLEOTIDE SEQUENCE</scope>
    <source>
        <strain evidence="2">Bigg-433</strain>
    </source>
</reference>
<name>A0A834CHH1_ORYME</name>
<evidence type="ECO:0000256" key="1">
    <source>
        <dbReference type="SAM" id="MobiDB-lite"/>
    </source>
</evidence>
<gene>
    <name evidence="2" type="ORF">FQA47_001982</name>
</gene>
<protein>
    <submittedName>
        <fullName evidence="2">Uncharacterized protein</fullName>
    </submittedName>
</protein>
<feature type="region of interest" description="Disordered" evidence="1">
    <location>
        <begin position="1"/>
        <end position="31"/>
    </location>
</feature>
<accession>A0A834CHH1</accession>
<dbReference type="AlphaFoldDB" id="A0A834CHH1"/>
<sequence length="138" mass="14869">MIRGESLDSPCPSILKSSRQPSYRSEPSSLDGVTLVGGGVGVRRGGGERGVRAPEALAELPVGYWEACQGTPWLGAPTPPTRLRWFCLPPARAPPACAQHRLHTTLWPRSSQRALQTQATKVWPIRRLGTAACPMTAC</sequence>
<evidence type="ECO:0000313" key="3">
    <source>
        <dbReference type="Proteomes" id="UP000646548"/>
    </source>
</evidence>
<comment type="caution">
    <text evidence="2">The sequence shown here is derived from an EMBL/GenBank/DDBJ whole genome shotgun (WGS) entry which is preliminary data.</text>
</comment>
<evidence type="ECO:0000313" key="2">
    <source>
        <dbReference type="EMBL" id="KAF6726671.1"/>
    </source>
</evidence>
<proteinExistence type="predicted"/>